<evidence type="ECO:0000256" key="3">
    <source>
        <dbReference type="ARBA" id="ARBA00022729"/>
    </source>
</evidence>
<dbReference type="InterPro" id="IPR036249">
    <property type="entry name" value="Thioredoxin-like_sf"/>
</dbReference>
<dbReference type="SUPFAM" id="SSF54001">
    <property type="entry name" value="Cysteine proteinases"/>
    <property type="match status" value="2"/>
</dbReference>
<gene>
    <name evidence="12" type="primary">cpr-3</name>
    <name evidence="12" type="ORF">T01_9451</name>
</gene>
<dbReference type="Gene3D" id="3.40.30.10">
    <property type="entry name" value="Glutaredoxin"/>
    <property type="match status" value="3"/>
</dbReference>
<dbReference type="Gene3D" id="3.30.160.60">
    <property type="entry name" value="Classic Zinc Finger"/>
    <property type="match status" value="1"/>
</dbReference>
<dbReference type="GO" id="GO:0015074">
    <property type="term" value="P:DNA integration"/>
    <property type="evidence" value="ECO:0007669"/>
    <property type="project" value="InterPro"/>
</dbReference>
<dbReference type="Pfam" id="PF10469">
    <property type="entry name" value="AKAP7_NLS"/>
    <property type="match status" value="1"/>
</dbReference>
<dbReference type="InterPro" id="IPR036397">
    <property type="entry name" value="RNaseH_sf"/>
</dbReference>
<dbReference type="GO" id="GO:0042273">
    <property type="term" value="P:ribosomal large subunit biogenesis"/>
    <property type="evidence" value="ECO:0007669"/>
    <property type="project" value="TreeGrafter"/>
</dbReference>
<comment type="caution">
    <text evidence="12">The sequence shown here is derived from an EMBL/GenBank/DDBJ whole genome shotgun (WGS) entry which is preliminary data.</text>
</comment>
<dbReference type="InterPro" id="IPR040025">
    <property type="entry name" value="Znf622/Rei1/Reh1"/>
</dbReference>
<keyword evidence="2" id="KW-0479">Metal-binding</keyword>
<keyword evidence="10" id="KW-0812">Transmembrane</keyword>
<evidence type="ECO:0000256" key="2">
    <source>
        <dbReference type="ARBA" id="ARBA00022723"/>
    </source>
</evidence>
<reference evidence="12 13" key="1">
    <citation type="submission" date="2015-01" db="EMBL/GenBank/DDBJ databases">
        <title>Evolution of Trichinella species and genotypes.</title>
        <authorList>
            <person name="Korhonen P.K."/>
            <person name="Edoardo P."/>
            <person name="Giuseppe L.R."/>
            <person name="Gasser R.B."/>
        </authorList>
    </citation>
    <scope>NUCLEOTIDE SEQUENCE [LARGE SCALE GENOMIC DNA]</scope>
    <source>
        <strain evidence="12">ISS3</strain>
    </source>
</reference>
<dbReference type="CDD" id="cd02620">
    <property type="entry name" value="Peptidase_C1A_CathepsinB"/>
    <property type="match status" value="2"/>
</dbReference>
<dbReference type="CDD" id="cd02982">
    <property type="entry name" value="PDI_b'_family"/>
    <property type="match status" value="1"/>
</dbReference>
<dbReference type="InterPro" id="IPR036236">
    <property type="entry name" value="Znf_C2H2_sf"/>
</dbReference>
<dbReference type="GO" id="GO:0008270">
    <property type="term" value="F:zinc ion binding"/>
    <property type="evidence" value="ECO:0007669"/>
    <property type="project" value="UniProtKB-KW"/>
</dbReference>
<dbReference type="GO" id="GO:0006508">
    <property type="term" value="P:proteolysis"/>
    <property type="evidence" value="ECO:0007669"/>
    <property type="project" value="UniProtKB-KW"/>
</dbReference>
<feature type="transmembrane region" description="Helical" evidence="10">
    <location>
        <begin position="6"/>
        <end position="24"/>
    </location>
</feature>
<feature type="domain" description="Integrase catalytic" evidence="11">
    <location>
        <begin position="2266"/>
        <end position="2432"/>
    </location>
</feature>
<dbReference type="InterPro" id="IPR012337">
    <property type="entry name" value="RNaseH-like_sf"/>
</dbReference>
<keyword evidence="1" id="KW-0645">Protease</keyword>
<dbReference type="SUPFAM" id="SSF52047">
    <property type="entry name" value="RNI-like"/>
    <property type="match status" value="1"/>
</dbReference>
<organism evidence="12 13">
    <name type="scientific">Trichinella spiralis</name>
    <name type="common">Trichina worm</name>
    <dbReference type="NCBI Taxonomy" id="6334"/>
    <lineage>
        <taxon>Eukaryota</taxon>
        <taxon>Metazoa</taxon>
        <taxon>Ecdysozoa</taxon>
        <taxon>Nematoda</taxon>
        <taxon>Enoplea</taxon>
        <taxon>Dorylaimia</taxon>
        <taxon>Trichinellida</taxon>
        <taxon>Trichinellidae</taxon>
        <taxon>Trichinella</taxon>
    </lineage>
</organism>
<dbReference type="PROSITE" id="PS00139">
    <property type="entry name" value="THIOL_PROTEASE_CYS"/>
    <property type="match status" value="2"/>
</dbReference>
<dbReference type="InterPro" id="IPR000668">
    <property type="entry name" value="Peptidase_C1A_C"/>
</dbReference>
<dbReference type="InParanoid" id="A0A0V1C154"/>
<dbReference type="SUPFAM" id="SSF52833">
    <property type="entry name" value="Thioredoxin-like"/>
    <property type="match status" value="4"/>
</dbReference>
<evidence type="ECO:0000313" key="12">
    <source>
        <dbReference type="EMBL" id="KRY42966.1"/>
    </source>
</evidence>
<evidence type="ECO:0000256" key="10">
    <source>
        <dbReference type="SAM" id="Phobius"/>
    </source>
</evidence>
<dbReference type="CDD" id="cd02961">
    <property type="entry name" value="PDI_a_family"/>
    <property type="match status" value="1"/>
</dbReference>
<proteinExistence type="predicted"/>
<dbReference type="InterPro" id="IPR013087">
    <property type="entry name" value="Znf_C2H2_type"/>
</dbReference>
<dbReference type="CDD" id="cd02981">
    <property type="entry name" value="PDI_b_family"/>
    <property type="match status" value="1"/>
</dbReference>
<dbReference type="Pfam" id="PF12171">
    <property type="entry name" value="zf-C2H2_jaz"/>
    <property type="match status" value="1"/>
</dbReference>
<dbReference type="InterPro" id="IPR000169">
    <property type="entry name" value="Pept_cys_AS"/>
</dbReference>
<dbReference type="Proteomes" id="UP000054776">
    <property type="component" value="Unassembled WGS sequence"/>
</dbReference>
<accession>A0A0V1C154</accession>
<evidence type="ECO:0000259" key="11">
    <source>
        <dbReference type="PROSITE" id="PS50994"/>
    </source>
</evidence>
<dbReference type="GO" id="GO:0003676">
    <property type="term" value="F:nucleic acid binding"/>
    <property type="evidence" value="ECO:0007669"/>
    <property type="project" value="InterPro"/>
</dbReference>
<dbReference type="PROSITE" id="PS00639">
    <property type="entry name" value="THIOL_PROTEASE_HIS"/>
    <property type="match status" value="2"/>
</dbReference>
<evidence type="ECO:0000256" key="5">
    <source>
        <dbReference type="ARBA" id="ARBA00022801"/>
    </source>
</evidence>
<sequence length="2644" mass="302281">MDALNAVRALLFGISLIICGYDLFIKNVTTFDDRGSGDSHEYIDTPVYLKECLLPVRQATFQQKRAGKDVQQRRFHVSMKMNAIFFSTLIPFISAAYYEDRFSELEKELSNKFSNDRMKWEFGKNRYFKNKSLLDMKRLLGSFEKPEMIISKNVEIDNESSNIILPKEYDVRKAYPHCKYINFIKDQSNCGSCWAVSSASVMSDRHCIATNGTEQPFLSEEELISCCKTCGLGCDGGYVSHAFEYWVEKGLPSGGAYGWKTGCKPYSIAPCNNCDEAETPKCKNTCIPEYPLTPKDDKYFGHAAYRISNSPHEIMRNVLKYGPVAVTFAVYEDFFYYKKGVYHHTFGSFMGFHAVRLLGWGRELGNDFWLIANSWNTTFGEKGFFKIRRGCNECGIEGGAAAANAPPVSSAVALTMITVWLFFIFTLTNAAYYEETYNKLLKEIQEKNDLEGLPYTFGKNAYFEGASIETVKRLLGFKGKLLSHTSISSSKNANLSVDLPFEMDARKRWPQCKYIGFVRDQANCGSCWAVSSASVMTDRICIESIAAKQPLLSEEELVSCCKICGYGCDGGYPDKAFIYWATRGIPTGGPYGSTKGCKPYSIGSNSEDEAETPLCTRQCINEYPYNLSQDRHFGEKPYWVNSNEEQIMQELYKNGPVVVAFNVYEDFMYYIKGVYEHRFGKFLGGHAVKLIGWGIENSKKYWLISNSWNTTWGENGFFKIIRGKNCCAIEKLFPLVINNIVISAVTNILNRLKIVQEVLVDNDIKAKDCLVKLSKAHLTLFVMHLDEVHCLHEAKSALQAAAKLIRESDIKSLTLDFEGVGSFQRRVVYAKCKENDAFMKLQEIRKIVVNSFKEHGILSTDKSEHFTPHLTIAKAGKLQKKFKFDPASYEEFVDMHFGEEVVSAMDRCGQCEPIHEAFVKLARILKERSSPIRVAEANITEEEELTGKHIKRIIPTLKFYKKRHEFMVYDVEKTNPWKLLEWVENKAAPAAFEIFTVLQANSHVDENEIAPFAFFKDENANELAVFKEVADTFDNVKFAYTSNPDVYKAYKIQKDGIYVIKVADDTEMYKGNGTIEDIRSWIVMNSLPLVPTYGAKYSNLIYESPLKSHVYLMIRGDDEDYDDLKIIMQKAAVHFKNKLMFVIIDGSTADAHSYLDFFRLDQANLPEIRICNLTEEPFVKYKPDFEIITTDKLKQFASDYLDGKLKPHIASQELPDDWNNRTVRVLSIAIFDDYIKNSTTYLAICLHKPSNDESKTMMKHWHKLGELFKNATDLVLASLDCEANEVEFGVFDITPTVVMFEPASIYSGNKTLEDLRLFLDSRGLNSSSGYAEMDDVVNGVQDSELPEMPHNYFLQKSTVKLRNMMRFFDFENVILKHQCFAYQQNQRSLYFWRIFRRWQEAEKALVEAEQTKRSQRAYIGPLFLTPEVEKFAPPGKDPGNLTIAEKGGISYETANKFSKYRYLDLSPSTIRQFYRYENLINLQYDQRFLPERHLLLGPDLAAAHFIVHRGGAVKFFSDSRWHRVNSRGEYILPGKKLPEGIDASNTALMFEGLSNLVNLEKIRFLSLKNCEYVNDWCMSQMKQFENTLEFLDLSYCSKLTADGLSALSCLKKLKYLRLEGLDQVKNIGVVAVRLEDTLPQLQVVGLDYELALANFGKDLKLLSHENVYQDAKGNAFLKDNLDELYYLAGNIPEQASLADDEMPIFVSQIRKDVPCLPDDVIEEVNRLSDGKLKHLLAGSPSGEWSQETERVLQVEARRAADENRFLHSFLRPARPGGPTWKERVQQLAVKMEILDKEDVLLEQPKKSPTVRQHFHSEWHVYNLKREIADLAPVKLEEFEAKVVEHKAETSDNTSKVEFCKVCNKNFRSLESYQAHIRSKLHQENVIHYKQFLEENGLDGEIDENDIAFQGSNLVQSEVEEEPSKKSEVLQQCLFCTHKAADLEHNLEHMSLRHGFFIPEVDYCCNLQGLISHLNTKVYSSFECLWCRDRGKAFHSAVSVQTHMRDKCHCKLYHDNDAMLEYSDFYNYEYEMSSDDESDDGYDLSLLESGDPYHLTLPSGAVIGHRSLFRYFKQNLRLLPPENGRHSNLNEIDRVVKKYKGLGWRSTTKEVATIRRKDQKFIQRHQTKHQLKVALGSNKLQRHYRDPNDILSTYLTSNPEVYIKSSSNKFSYKSLEHDFTKAVFEEKLRALIREKGQNGTIFLISQQDQMITDILRIQSDDWSWWRKKDFREAQNKWANVTQEACHLFLTFCEECHKKRARMFPKSLVVKPLVSTNLMSRAHVDLINFQTMPDGDFKYIMTYLNHFTKFCILSPLKSKRTEEVASKLLEIFLTSCAPSILQSDNGGEFLNSIIAELKTCLPELKLVTGRPRHPQSQGTVERLNGVVQDKLAIWMRENECNRWSLGLKFVQWQINVSIHETTGQSPFKVTFGEEPRIGLESYVLPKSLVAAAKTEEEIEEFLTSHEANDEDSLNRAGKNYEENESNIMKHFPETFSKARKEAASGQTRAAAKMTRRSKKVLIPLQIGQNCTLRVPDVDRGPADPKTFLVLVMAECEGMYTVGCREGKLASKFTAADLQVISENLLSIDEAPDTKIPLRTAVTKATGGQGYAKCMCLSGCSSGRCSCSRKRVLCNSRCHPGKSCNNI</sequence>
<name>A0A0V1C154_TRISP</name>
<keyword evidence="4" id="KW-0863">Zinc-finger</keyword>
<evidence type="ECO:0000256" key="4">
    <source>
        <dbReference type="ARBA" id="ARBA00022771"/>
    </source>
</evidence>
<dbReference type="PANTHER" id="PTHR13182:SF8">
    <property type="entry name" value="CYTOPLASMIC 60S SUBUNIT BIOGENESIS FACTOR ZNF622"/>
    <property type="match status" value="1"/>
</dbReference>
<dbReference type="PROSITE" id="PS00028">
    <property type="entry name" value="ZINC_FINGER_C2H2_1"/>
    <property type="match status" value="1"/>
</dbReference>
<keyword evidence="7" id="KW-0862">Zinc</keyword>
<dbReference type="InterPro" id="IPR038765">
    <property type="entry name" value="Papain-like_cys_pep_sf"/>
</dbReference>
<keyword evidence="6" id="KW-0788">Thiol protease</keyword>
<dbReference type="EMBL" id="JYDH01000002">
    <property type="protein sequence ID" value="KRY42966.1"/>
    <property type="molecule type" value="Genomic_DNA"/>
</dbReference>
<keyword evidence="13" id="KW-1185">Reference proteome</keyword>
<dbReference type="Gene3D" id="3.90.70.10">
    <property type="entry name" value="Cysteine proteinases"/>
    <property type="match status" value="2"/>
</dbReference>
<dbReference type="InterPro" id="IPR009097">
    <property type="entry name" value="Cyclic_Pdiesterase"/>
</dbReference>
<dbReference type="PANTHER" id="PTHR13182">
    <property type="entry name" value="ZINC FINGER PROTEIN 622"/>
    <property type="match status" value="1"/>
</dbReference>
<keyword evidence="10" id="KW-1133">Transmembrane helix</keyword>
<evidence type="ECO:0000256" key="8">
    <source>
        <dbReference type="ARBA" id="ARBA00023145"/>
    </source>
</evidence>
<dbReference type="Gene3D" id="3.80.10.10">
    <property type="entry name" value="Ribonuclease Inhibitor"/>
    <property type="match status" value="1"/>
</dbReference>
<dbReference type="InterPro" id="IPR032675">
    <property type="entry name" value="LRR_dom_sf"/>
</dbReference>
<keyword evidence="5" id="KW-0378">Hydrolase</keyword>
<evidence type="ECO:0000313" key="13">
    <source>
        <dbReference type="Proteomes" id="UP000054776"/>
    </source>
</evidence>
<dbReference type="OrthoDB" id="1708588at2759"/>
<dbReference type="InterPro" id="IPR025660">
    <property type="entry name" value="Pept_his_AS"/>
</dbReference>
<dbReference type="Gene3D" id="3.30.420.10">
    <property type="entry name" value="Ribonuclease H-like superfamily/Ribonuclease H"/>
    <property type="match status" value="1"/>
</dbReference>
<dbReference type="Gene3D" id="3.90.1140.10">
    <property type="entry name" value="Cyclic phosphodiesterase"/>
    <property type="match status" value="1"/>
</dbReference>
<dbReference type="STRING" id="6334.A0A0V1C154"/>
<dbReference type="Pfam" id="PF12756">
    <property type="entry name" value="zf-C2H2_2"/>
    <property type="match status" value="1"/>
</dbReference>
<dbReference type="SMART" id="SM00355">
    <property type="entry name" value="ZnF_C2H2"/>
    <property type="match status" value="3"/>
</dbReference>
<dbReference type="PROSITE" id="PS00640">
    <property type="entry name" value="THIOL_PROTEASE_ASN"/>
    <property type="match status" value="1"/>
</dbReference>
<dbReference type="PROSITE" id="PS50994">
    <property type="entry name" value="INTEGRASE"/>
    <property type="match status" value="1"/>
</dbReference>
<dbReference type="InterPro" id="IPR022755">
    <property type="entry name" value="Znf_C2H2_jaz"/>
</dbReference>
<dbReference type="GO" id="GO:0030687">
    <property type="term" value="C:preribosome, large subunit precursor"/>
    <property type="evidence" value="ECO:0007669"/>
    <property type="project" value="TreeGrafter"/>
</dbReference>
<dbReference type="InterPro" id="IPR041661">
    <property type="entry name" value="ZN622/Rei1/Reh1_Znf-C2H2"/>
</dbReference>
<evidence type="ECO:0000256" key="9">
    <source>
        <dbReference type="ARBA" id="ARBA00023157"/>
    </source>
</evidence>
<dbReference type="InterPro" id="IPR019510">
    <property type="entry name" value="AKAP7-like_phosphoesterase"/>
</dbReference>
<evidence type="ECO:0000256" key="1">
    <source>
        <dbReference type="ARBA" id="ARBA00022670"/>
    </source>
</evidence>
<dbReference type="GO" id="GO:0008234">
    <property type="term" value="F:cysteine-type peptidase activity"/>
    <property type="evidence" value="ECO:0007669"/>
    <property type="project" value="UniProtKB-KW"/>
</dbReference>
<dbReference type="Pfam" id="PF13848">
    <property type="entry name" value="Thioredoxin_6"/>
    <property type="match status" value="1"/>
</dbReference>
<keyword evidence="9" id="KW-1015">Disulfide bond</keyword>
<dbReference type="SUPFAM" id="SSF55144">
    <property type="entry name" value="LigT-like"/>
    <property type="match status" value="1"/>
</dbReference>
<dbReference type="Pfam" id="PF00112">
    <property type="entry name" value="Peptidase_C1"/>
    <property type="match status" value="2"/>
</dbReference>
<evidence type="ECO:0000256" key="6">
    <source>
        <dbReference type="ARBA" id="ARBA00022807"/>
    </source>
</evidence>
<dbReference type="SMART" id="SM00645">
    <property type="entry name" value="Pept_C1"/>
    <property type="match status" value="2"/>
</dbReference>
<keyword evidence="10" id="KW-0472">Membrane</keyword>
<evidence type="ECO:0000256" key="7">
    <source>
        <dbReference type="ARBA" id="ARBA00022833"/>
    </source>
</evidence>
<dbReference type="SUPFAM" id="SSF57667">
    <property type="entry name" value="beta-beta-alpha zinc fingers"/>
    <property type="match status" value="1"/>
</dbReference>
<dbReference type="FunFam" id="3.90.70.10:FF:000031">
    <property type="entry name" value="Cathepsin B"/>
    <property type="match status" value="2"/>
</dbReference>
<keyword evidence="3" id="KW-0732">Signal</keyword>
<protein>
    <submittedName>
        <fullName evidence="12">Cathepsin B-like cysteine proteinase 3</fullName>
    </submittedName>
</protein>
<dbReference type="InterPro" id="IPR001584">
    <property type="entry name" value="Integrase_cat-core"/>
</dbReference>
<keyword evidence="8" id="KW-0865">Zymogen</keyword>
<dbReference type="InterPro" id="IPR025661">
    <property type="entry name" value="Pept_asp_AS"/>
</dbReference>
<dbReference type="SUPFAM" id="SSF53098">
    <property type="entry name" value="Ribonuclease H-like"/>
    <property type="match status" value="1"/>
</dbReference>
<dbReference type="PRINTS" id="PR00705">
    <property type="entry name" value="PAPAIN"/>
</dbReference>